<sequence>GTRVLQRFASLCFRGMEMVATDKEIREAGSNGD</sequence>
<evidence type="ECO:0000313" key="1">
    <source>
        <dbReference type="EMBL" id="MCI39140.1"/>
    </source>
</evidence>
<keyword evidence="2" id="KW-1185">Reference proteome</keyword>
<evidence type="ECO:0000313" key="2">
    <source>
        <dbReference type="Proteomes" id="UP000265520"/>
    </source>
</evidence>
<proteinExistence type="predicted"/>
<organism evidence="1 2">
    <name type="scientific">Trifolium medium</name>
    <dbReference type="NCBI Taxonomy" id="97028"/>
    <lineage>
        <taxon>Eukaryota</taxon>
        <taxon>Viridiplantae</taxon>
        <taxon>Streptophyta</taxon>
        <taxon>Embryophyta</taxon>
        <taxon>Tracheophyta</taxon>
        <taxon>Spermatophyta</taxon>
        <taxon>Magnoliopsida</taxon>
        <taxon>eudicotyledons</taxon>
        <taxon>Gunneridae</taxon>
        <taxon>Pentapetalae</taxon>
        <taxon>rosids</taxon>
        <taxon>fabids</taxon>
        <taxon>Fabales</taxon>
        <taxon>Fabaceae</taxon>
        <taxon>Papilionoideae</taxon>
        <taxon>50 kb inversion clade</taxon>
        <taxon>NPAAA clade</taxon>
        <taxon>Hologalegina</taxon>
        <taxon>IRL clade</taxon>
        <taxon>Trifolieae</taxon>
        <taxon>Trifolium</taxon>
    </lineage>
</organism>
<dbReference type="Proteomes" id="UP000265520">
    <property type="component" value="Unassembled WGS sequence"/>
</dbReference>
<protein>
    <submittedName>
        <fullName evidence="1">Uncharacterized protein</fullName>
    </submittedName>
</protein>
<accession>A0A392RTM5</accession>
<reference evidence="1 2" key="1">
    <citation type="journal article" date="2018" name="Front. Plant Sci.">
        <title>Red Clover (Trifolium pratense) and Zigzag Clover (T. medium) - A Picture of Genomic Similarities and Differences.</title>
        <authorList>
            <person name="Dluhosova J."/>
            <person name="Istvanek J."/>
            <person name="Nedelnik J."/>
            <person name="Repkova J."/>
        </authorList>
    </citation>
    <scope>NUCLEOTIDE SEQUENCE [LARGE SCALE GENOMIC DNA]</scope>
    <source>
        <strain evidence="2">cv. 10/8</strain>
        <tissue evidence="1">Leaf</tissue>
    </source>
</reference>
<dbReference type="EMBL" id="LXQA010264080">
    <property type="protein sequence ID" value="MCI39140.1"/>
    <property type="molecule type" value="Genomic_DNA"/>
</dbReference>
<name>A0A392RTM5_9FABA</name>
<feature type="non-terminal residue" evidence="1">
    <location>
        <position position="1"/>
    </location>
</feature>
<comment type="caution">
    <text evidence="1">The sequence shown here is derived from an EMBL/GenBank/DDBJ whole genome shotgun (WGS) entry which is preliminary data.</text>
</comment>
<dbReference type="AlphaFoldDB" id="A0A392RTM5"/>